<dbReference type="Pfam" id="PF11881">
    <property type="entry name" value="SPAR_C"/>
    <property type="match status" value="2"/>
</dbReference>
<accession>A0A8T2NTN4</accession>
<feature type="coiled-coil region" evidence="1">
    <location>
        <begin position="361"/>
        <end position="409"/>
    </location>
</feature>
<evidence type="ECO:0000259" key="2">
    <source>
        <dbReference type="Pfam" id="PF11881"/>
    </source>
</evidence>
<protein>
    <recommendedName>
        <fullName evidence="2">Signal-induced proliferation-associated 1-like protein C-terminal domain-containing protein</fullName>
    </recommendedName>
</protein>
<comment type="caution">
    <text evidence="3">The sequence shown here is derived from an EMBL/GenBank/DDBJ whole genome shotgun (WGS) entry which is preliminary data.</text>
</comment>
<evidence type="ECO:0000256" key="1">
    <source>
        <dbReference type="SAM" id="Coils"/>
    </source>
</evidence>
<reference evidence="3" key="1">
    <citation type="thesis" date="2021" institute="BYU ScholarsArchive" country="Provo, UT, USA">
        <title>Applications of and Algorithms for Genome Assembly and Genomic Analyses with an Emphasis on Marine Teleosts.</title>
        <authorList>
            <person name="Pickett B.D."/>
        </authorList>
    </citation>
    <scope>NUCLEOTIDE SEQUENCE</scope>
    <source>
        <strain evidence="3">HI-2016</strain>
    </source>
</reference>
<sequence>MKLTAVTLVPMATTTKGLCCCSCGSQEELPPGQFIRVPSPGGVSSVRLYAAEASCRLQAAGRGGQLHDSLTKEEYLKMMLPDSPPGEESRRLIGVAGSLSPRRSLYRTLSDESVCSNRKGSSYGSSHSSALDQAAPNDILFSTTPPYRSTLPPRMALGQGATNLRNEFWFSDGSLADRSKSIDPSLMPLPDTASGLDWSHLVDAARAFEAELLVCEIYRWDGTMAYRRSAALSLSPGRTGGGLCACSSPNSPPVAVPLCTLSSCWYAPSDSAIGLCVLAEASSYERGEGRVGGGGAGAEFYRRVGRRTVDNQRVASFCTLTDVQRAEALQISQELRRRAAGAEGPALEAGESSPTTLTGKVNQLEVILKQLQYDLRKEKEDKAVLQVEVQHLRQDNMRLQEESQTATAQLRKFTDWFFHTIDKKP</sequence>
<keyword evidence="4" id="KW-1185">Reference proteome</keyword>
<dbReference type="AlphaFoldDB" id="A0A8T2NTN4"/>
<organism evidence="3 4">
    <name type="scientific">Albula glossodonta</name>
    <name type="common">roundjaw bonefish</name>
    <dbReference type="NCBI Taxonomy" id="121402"/>
    <lineage>
        <taxon>Eukaryota</taxon>
        <taxon>Metazoa</taxon>
        <taxon>Chordata</taxon>
        <taxon>Craniata</taxon>
        <taxon>Vertebrata</taxon>
        <taxon>Euteleostomi</taxon>
        <taxon>Actinopterygii</taxon>
        <taxon>Neopterygii</taxon>
        <taxon>Teleostei</taxon>
        <taxon>Albuliformes</taxon>
        <taxon>Albulidae</taxon>
        <taxon>Albula</taxon>
    </lineage>
</organism>
<evidence type="ECO:0000313" key="4">
    <source>
        <dbReference type="Proteomes" id="UP000824540"/>
    </source>
</evidence>
<keyword evidence="1" id="KW-0175">Coiled coil</keyword>
<dbReference type="OrthoDB" id="8929900at2759"/>
<name>A0A8T2NTN4_9TELE</name>
<dbReference type="InterPro" id="IPR021818">
    <property type="entry name" value="SIPA1L_C"/>
</dbReference>
<feature type="domain" description="Signal-induced proliferation-associated 1-like protein C-terminal" evidence="2">
    <location>
        <begin position="310"/>
        <end position="369"/>
    </location>
</feature>
<evidence type="ECO:0000313" key="3">
    <source>
        <dbReference type="EMBL" id="KAG9344323.1"/>
    </source>
</evidence>
<proteinExistence type="predicted"/>
<dbReference type="EMBL" id="JAFBMS010000020">
    <property type="protein sequence ID" value="KAG9344323.1"/>
    <property type="molecule type" value="Genomic_DNA"/>
</dbReference>
<dbReference type="Proteomes" id="UP000824540">
    <property type="component" value="Unassembled WGS sequence"/>
</dbReference>
<gene>
    <name evidence="3" type="ORF">JZ751_010992</name>
</gene>
<feature type="domain" description="Signal-induced proliferation-associated 1-like protein C-terminal" evidence="2">
    <location>
        <begin position="68"/>
        <end position="212"/>
    </location>
</feature>